<dbReference type="AlphaFoldDB" id="A0AAW0FI35"/>
<dbReference type="EMBL" id="JASBNA010000051">
    <property type="protein sequence ID" value="KAK7680241.1"/>
    <property type="molecule type" value="Genomic_DNA"/>
</dbReference>
<evidence type="ECO:0000313" key="2">
    <source>
        <dbReference type="Proteomes" id="UP001385951"/>
    </source>
</evidence>
<comment type="caution">
    <text evidence="1">The sequence shown here is derived from an EMBL/GenBank/DDBJ whole genome shotgun (WGS) entry which is preliminary data.</text>
</comment>
<proteinExistence type="predicted"/>
<sequence length="155" mass="17433">MVELLSIMAREGYNVVIVRQSATLRSTTQSPRDAFQEYEFILDVFARLPPTASMNELYDHILPYIRNRDVTIGPDSRISLLLYELKETLQPDINWNRKTKGEMSAWVNNLSSQVIGRACSLPRGGETLQQANITRPTYSCSLLRDASASAGANDH</sequence>
<accession>A0AAW0FI35</accession>
<reference evidence="1 2" key="1">
    <citation type="submission" date="2022-09" db="EMBL/GenBank/DDBJ databases">
        <authorList>
            <person name="Palmer J.M."/>
        </authorList>
    </citation>
    <scope>NUCLEOTIDE SEQUENCE [LARGE SCALE GENOMIC DNA]</scope>
    <source>
        <strain evidence="1 2">DSM 7382</strain>
    </source>
</reference>
<name>A0AAW0FI35_9APHY</name>
<gene>
    <name evidence="1" type="ORF">QCA50_016750</name>
</gene>
<protein>
    <submittedName>
        <fullName evidence="1">Uncharacterized protein</fullName>
    </submittedName>
</protein>
<keyword evidence="2" id="KW-1185">Reference proteome</keyword>
<organism evidence="1 2">
    <name type="scientific">Cerrena zonata</name>
    <dbReference type="NCBI Taxonomy" id="2478898"/>
    <lineage>
        <taxon>Eukaryota</taxon>
        <taxon>Fungi</taxon>
        <taxon>Dikarya</taxon>
        <taxon>Basidiomycota</taxon>
        <taxon>Agaricomycotina</taxon>
        <taxon>Agaricomycetes</taxon>
        <taxon>Polyporales</taxon>
        <taxon>Cerrenaceae</taxon>
        <taxon>Cerrena</taxon>
    </lineage>
</organism>
<dbReference type="Proteomes" id="UP001385951">
    <property type="component" value="Unassembled WGS sequence"/>
</dbReference>
<evidence type="ECO:0000313" key="1">
    <source>
        <dbReference type="EMBL" id="KAK7680241.1"/>
    </source>
</evidence>